<dbReference type="Gene3D" id="1.20.1280.50">
    <property type="match status" value="1"/>
</dbReference>
<dbReference type="InterPro" id="IPR001810">
    <property type="entry name" value="F-box_dom"/>
</dbReference>
<sequence>MSMNELPVEVELKILDLVLQDASQLGEMRRVCRRWKVLVESDRSAFLWKRLSLPLAYRDLHIAEKWYRKAIAHGNQQAVFLLSLLYTYGYACACHNVSGSFSVSGAVVL</sequence>
<proteinExistence type="predicted"/>
<keyword evidence="3" id="KW-1185">Reference proteome</keyword>
<evidence type="ECO:0000313" key="2">
    <source>
        <dbReference type="EMBL" id="KAA8497493.1"/>
    </source>
</evidence>
<dbReference type="OMA" id="YACACHN"/>
<dbReference type="SUPFAM" id="SSF81383">
    <property type="entry name" value="F-box domain"/>
    <property type="match status" value="1"/>
</dbReference>
<dbReference type="Proteomes" id="UP000324585">
    <property type="component" value="Unassembled WGS sequence"/>
</dbReference>
<evidence type="ECO:0000259" key="1">
    <source>
        <dbReference type="PROSITE" id="PS50181"/>
    </source>
</evidence>
<protein>
    <recommendedName>
        <fullName evidence="1">F-box domain-containing protein</fullName>
    </recommendedName>
</protein>
<comment type="caution">
    <text evidence="2">The sequence shown here is derived from an EMBL/GenBank/DDBJ whole genome shotgun (WGS) entry which is preliminary data.</text>
</comment>
<accession>A0A5J4Z3I2</accession>
<dbReference type="Pfam" id="PF12937">
    <property type="entry name" value="F-box-like"/>
    <property type="match status" value="1"/>
</dbReference>
<gene>
    <name evidence="2" type="ORF">FVE85_5078</name>
</gene>
<evidence type="ECO:0000313" key="3">
    <source>
        <dbReference type="Proteomes" id="UP000324585"/>
    </source>
</evidence>
<dbReference type="AlphaFoldDB" id="A0A5J4Z3I2"/>
<dbReference type="SUPFAM" id="SSF81901">
    <property type="entry name" value="HCP-like"/>
    <property type="match status" value="1"/>
</dbReference>
<dbReference type="PROSITE" id="PS50181">
    <property type="entry name" value="FBOX"/>
    <property type="match status" value="1"/>
</dbReference>
<name>A0A5J4Z3I2_PORPP</name>
<dbReference type="EMBL" id="VRMN01000001">
    <property type="protein sequence ID" value="KAA8497493.1"/>
    <property type="molecule type" value="Genomic_DNA"/>
</dbReference>
<organism evidence="2 3">
    <name type="scientific">Porphyridium purpureum</name>
    <name type="common">Red alga</name>
    <name type="synonym">Porphyridium cruentum</name>
    <dbReference type="NCBI Taxonomy" id="35688"/>
    <lineage>
        <taxon>Eukaryota</taxon>
        <taxon>Rhodophyta</taxon>
        <taxon>Bangiophyceae</taxon>
        <taxon>Porphyridiales</taxon>
        <taxon>Porphyridiaceae</taxon>
        <taxon>Porphyridium</taxon>
    </lineage>
</organism>
<feature type="domain" description="F-box" evidence="1">
    <location>
        <begin position="1"/>
        <end position="51"/>
    </location>
</feature>
<dbReference type="OrthoDB" id="2095648at2759"/>
<reference evidence="3" key="1">
    <citation type="journal article" date="2019" name="Nat. Commun.">
        <title>Expansion of phycobilisome linker gene families in mesophilic red algae.</title>
        <authorList>
            <person name="Lee J."/>
            <person name="Kim D."/>
            <person name="Bhattacharya D."/>
            <person name="Yoon H.S."/>
        </authorList>
    </citation>
    <scope>NUCLEOTIDE SEQUENCE [LARGE SCALE GENOMIC DNA]</scope>
    <source>
        <strain evidence="3">CCMP 1328</strain>
    </source>
</reference>
<dbReference type="InterPro" id="IPR036047">
    <property type="entry name" value="F-box-like_dom_sf"/>
</dbReference>